<comment type="caution">
    <text evidence="1">The sequence shown here is derived from an EMBL/GenBank/DDBJ whole genome shotgun (WGS) entry which is preliminary data.</text>
</comment>
<evidence type="ECO:0000313" key="2">
    <source>
        <dbReference type="Proteomes" id="UP000253226"/>
    </source>
</evidence>
<dbReference type="EMBL" id="JPWF01000002">
    <property type="protein sequence ID" value="RCK38749.1"/>
    <property type="molecule type" value="Genomic_DNA"/>
</dbReference>
<dbReference type="Proteomes" id="UP000253226">
    <property type="component" value="Unassembled WGS sequence"/>
</dbReference>
<sequence>MTNDTQAGSNFLYDETSAENFIKPTMNIYEALRWIAFGLPPLKTPALEDMFLYDDVLACREEKAGPIPELASFKMFYDEEAELKKALVMGRLGARGLDDADIACDGEWGPSEKDLIDIDQTFWELFEGWNYQQPYSRVNFGFCGWYGHVQFKTDAVIALFPISSRVHRDCVSAENDIYQCTTVTEEKEERKKPGRKPNIPKDEMYKAIAICALAGKIDTDMSEDAASAAVFDLLEKSGISNIPKADTIGRDYLRKLRKDARIKSGKMPAESISPEE</sequence>
<dbReference type="RefSeq" id="WP_114100809.1">
    <property type="nucleotide sequence ID" value="NZ_JPWF01000002.1"/>
</dbReference>
<organism evidence="1 2">
    <name type="scientific">Thalassospira profundimaris</name>
    <dbReference type="NCBI Taxonomy" id="502049"/>
    <lineage>
        <taxon>Bacteria</taxon>
        <taxon>Pseudomonadati</taxon>
        <taxon>Pseudomonadota</taxon>
        <taxon>Alphaproteobacteria</taxon>
        <taxon>Rhodospirillales</taxon>
        <taxon>Thalassospiraceae</taxon>
        <taxon>Thalassospira</taxon>
    </lineage>
</organism>
<reference evidence="1 2" key="1">
    <citation type="submission" date="2014-07" db="EMBL/GenBank/DDBJ databases">
        <title>Draft genome sequence of Thalassospira profundimaris 35.</title>
        <authorList>
            <person name="Lai Q."/>
            <person name="Shao Z."/>
        </authorList>
    </citation>
    <scope>NUCLEOTIDE SEQUENCE [LARGE SCALE GENOMIC DNA]</scope>
    <source>
        <strain evidence="1 2">35</strain>
    </source>
</reference>
<evidence type="ECO:0000313" key="1">
    <source>
        <dbReference type="EMBL" id="RCK38749.1"/>
    </source>
</evidence>
<proteinExistence type="predicted"/>
<dbReference type="OrthoDB" id="9820354at2"/>
<name>A0A367WBV3_9PROT</name>
<gene>
    <name evidence="1" type="ORF">TH19_02790</name>
</gene>
<protein>
    <submittedName>
        <fullName evidence="1">Uncharacterized protein</fullName>
    </submittedName>
</protein>
<accession>A0A367WBV3</accession>
<dbReference type="AlphaFoldDB" id="A0A367WBV3"/>